<accession>A0A1W0E791</accession>
<evidence type="ECO:0000313" key="2">
    <source>
        <dbReference type="Proteomes" id="UP000192758"/>
    </source>
</evidence>
<proteinExistence type="predicted"/>
<protein>
    <submittedName>
        <fullName evidence="1">Uncharacterized protein</fullName>
    </submittedName>
</protein>
<dbReference type="EMBL" id="MNPJ01000014">
    <property type="protein sequence ID" value="OQS55120.1"/>
    <property type="molecule type" value="Genomic_DNA"/>
</dbReference>
<comment type="caution">
    <text evidence="1">The sequence shown here is derived from an EMBL/GenBank/DDBJ whole genome shotgun (WGS) entry which is preliminary data.</text>
</comment>
<organism evidence="1 2">
    <name type="scientific">Ecytonucleospora hepatopenaei</name>
    <dbReference type="NCBI Taxonomy" id="646526"/>
    <lineage>
        <taxon>Eukaryota</taxon>
        <taxon>Fungi</taxon>
        <taxon>Fungi incertae sedis</taxon>
        <taxon>Microsporidia</taxon>
        <taxon>Enterocytozoonidae</taxon>
        <taxon>Ecytonucleospora</taxon>
    </lineage>
</organism>
<dbReference type="Proteomes" id="UP000192758">
    <property type="component" value="Unassembled WGS sequence"/>
</dbReference>
<dbReference type="AlphaFoldDB" id="A0A1W0E791"/>
<evidence type="ECO:0000313" key="1">
    <source>
        <dbReference type="EMBL" id="OQS55120.1"/>
    </source>
</evidence>
<gene>
    <name evidence="1" type="ORF">EHP00_288</name>
</gene>
<sequence>MFFKVSFEEDVETKNFIDANEEESFLYRTENLFVFSNYIYINENNKFYKIKNTFKNIKSHGINIKLDEKTYNIVDNILVESNKDIEDKQKSNIFYLKNNLSSYNNNGGYKIEFNDSILINDIKICENELERDDYLGALFKIDTTEIIVLTSCENDTFLYFKKEKESFEIFDLEEEDSLSLRINDSFEAIHLKDMFVVNNRLVLQDEEKTCVYKILKDTKPLEKNILEIVQLKISEENKDVLKDTLEQGKNEFSFFDNNSFNASSTFNLFEGGISEQKNIKNIFEDNTKPEEIFKSMTELQVDNNKKEDINCSILNTNINNNLVIKQNNAENEDKTKVELDKITEECKRKEKLLNSKLLGLKIDENKKLDSMLFLNDTLEKDINEITKELRDINKCAIYGNGKNTSDFEQIHVIDSHFELTKLYNKIFKNEGSNKYNDLMSSMLCILNEYENVNNKEVEEAIEYFDQRIFSNMHKIRPHKFKNILPVKDMVECKTEEKFKNVVEGIKLINVKNYKILKTDEINIKLNKNTVSEKENKEEIPKRKEKDGIESNIDKKDGVIKNAPQNISDAFKAPKVENVFTNNINTESKFQGSSEPFTENSVFSTEPSNVFNSAVNQYNKSNLNNNLNNVNNFTFNNLNNTNNINNNTNNNTYNNTNNTNNNITNNTNNTNNNTGGSSAFSRFASLKKF</sequence>
<name>A0A1W0E791_9MICR</name>
<reference evidence="1 2" key="1">
    <citation type="journal article" date="2017" name="Environ. Microbiol.">
        <title>Decay of the glycolytic pathway and adaptation to intranuclear parasitism within Enterocytozoonidae microsporidia.</title>
        <authorList>
            <person name="Wiredu Boakye D."/>
            <person name="Jaroenlak P."/>
            <person name="Prachumwat A."/>
            <person name="Williams T.A."/>
            <person name="Bateman K.S."/>
            <person name="Itsathitphaisarn O."/>
            <person name="Sritunyalucksana K."/>
            <person name="Paszkiewicz K.H."/>
            <person name="Moore K.A."/>
            <person name="Stentiford G.D."/>
            <person name="Williams B.A."/>
        </authorList>
    </citation>
    <scope>NUCLEOTIDE SEQUENCE [LARGE SCALE GENOMIC DNA]</scope>
    <source>
        <strain evidence="1 2">TH1</strain>
    </source>
</reference>
<keyword evidence="2" id="KW-1185">Reference proteome</keyword>
<dbReference type="OrthoDB" id="2200931at2759"/>
<dbReference type="VEuPathDB" id="MicrosporidiaDB:EHP00_288"/>